<accession>A0A2U2RKG9</accession>
<dbReference type="Proteomes" id="UP000245590">
    <property type="component" value="Unassembled WGS sequence"/>
</dbReference>
<gene>
    <name evidence="7" type="ORF">DEO23_05120</name>
</gene>
<dbReference type="RefSeq" id="WP_109274953.1">
    <property type="nucleotide sequence ID" value="NZ_QFKX01000002.1"/>
</dbReference>
<dbReference type="EMBL" id="QFKX01000002">
    <property type="protein sequence ID" value="PWH06360.1"/>
    <property type="molecule type" value="Genomic_DNA"/>
</dbReference>
<comment type="similarity">
    <text evidence="1">Belongs to the SMC family. SbcC subfamily.</text>
</comment>
<dbReference type="SUPFAM" id="SSF52540">
    <property type="entry name" value="P-loop containing nucleoside triphosphate hydrolases"/>
    <property type="match status" value="1"/>
</dbReference>
<organism evidence="7 8">
    <name type="scientific">Brachybacterium endophyticum</name>
    <dbReference type="NCBI Taxonomy" id="2182385"/>
    <lineage>
        <taxon>Bacteria</taxon>
        <taxon>Bacillati</taxon>
        <taxon>Actinomycetota</taxon>
        <taxon>Actinomycetes</taxon>
        <taxon>Micrococcales</taxon>
        <taxon>Dermabacteraceae</taxon>
        <taxon>Brachybacterium</taxon>
    </lineage>
</organism>
<feature type="compositionally biased region" description="Basic and acidic residues" evidence="5">
    <location>
        <begin position="283"/>
        <end position="293"/>
    </location>
</feature>
<proteinExistence type="inferred from homology"/>
<evidence type="ECO:0000259" key="6">
    <source>
        <dbReference type="Pfam" id="PF13476"/>
    </source>
</evidence>
<feature type="region of interest" description="Disordered" evidence="5">
    <location>
        <begin position="555"/>
        <end position="595"/>
    </location>
</feature>
<evidence type="ECO:0000256" key="1">
    <source>
        <dbReference type="ARBA" id="ARBA00006930"/>
    </source>
</evidence>
<dbReference type="GO" id="GO:0006302">
    <property type="term" value="P:double-strand break repair"/>
    <property type="evidence" value="ECO:0007669"/>
    <property type="project" value="InterPro"/>
</dbReference>
<dbReference type="OrthoDB" id="9795626at2"/>
<dbReference type="Gene3D" id="3.40.50.300">
    <property type="entry name" value="P-loop containing nucleotide triphosphate hydrolases"/>
    <property type="match status" value="2"/>
</dbReference>
<reference evidence="7 8" key="1">
    <citation type="submission" date="2018-05" db="EMBL/GenBank/DDBJ databases">
        <title>Brachybacterium sp. M1HQ-2T, whole genome shotgun sequence.</title>
        <authorList>
            <person name="Tuo L."/>
        </authorList>
    </citation>
    <scope>NUCLEOTIDE SEQUENCE [LARGE SCALE GENOMIC DNA]</scope>
    <source>
        <strain evidence="7 8">M1HQ-2</strain>
    </source>
</reference>
<feature type="compositionally biased region" description="Basic and acidic residues" evidence="5">
    <location>
        <begin position="357"/>
        <end position="367"/>
    </location>
</feature>
<dbReference type="GO" id="GO:0016887">
    <property type="term" value="F:ATP hydrolysis activity"/>
    <property type="evidence" value="ECO:0007669"/>
    <property type="project" value="InterPro"/>
</dbReference>
<feature type="coiled-coil region" evidence="4">
    <location>
        <begin position="211"/>
        <end position="242"/>
    </location>
</feature>
<comment type="subunit">
    <text evidence="2">Heterodimer of SbcC and SbcD.</text>
</comment>
<protein>
    <recommendedName>
        <fullName evidence="3">Nuclease SbcCD subunit C</fullName>
    </recommendedName>
</protein>
<evidence type="ECO:0000313" key="8">
    <source>
        <dbReference type="Proteomes" id="UP000245590"/>
    </source>
</evidence>
<feature type="compositionally biased region" description="Basic and acidic residues" evidence="5">
    <location>
        <begin position="574"/>
        <end position="595"/>
    </location>
</feature>
<dbReference type="AlphaFoldDB" id="A0A2U2RKG9"/>
<evidence type="ECO:0000256" key="5">
    <source>
        <dbReference type="SAM" id="MobiDB-lite"/>
    </source>
</evidence>
<feature type="compositionally biased region" description="Basic and acidic residues" evidence="5">
    <location>
        <begin position="734"/>
        <end position="748"/>
    </location>
</feature>
<feature type="compositionally biased region" description="Low complexity" evidence="5">
    <location>
        <begin position="294"/>
        <end position="308"/>
    </location>
</feature>
<evidence type="ECO:0000256" key="2">
    <source>
        <dbReference type="ARBA" id="ARBA00011322"/>
    </source>
</evidence>
<dbReference type="InterPro" id="IPR038729">
    <property type="entry name" value="Rad50/SbcC_AAA"/>
</dbReference>
<name>A0A2U2RKG9_9MICO</name>
<keyword evidence="8" id="KW-1185">Reference proteome</keyword>
<evidence type="ECO:0000313" key="7">
    <source>
        <dbReference type="EMBL" id="PWH06360.1"/>
    </source>
</evidence>
<feature type="region of interest" description="Disordered" evidence="5">
    <location>
        <begin position="717"/>
        <end position="761"/>
    </location>
</feature>
<feature type="coiled-coil region" evidence="4">
    <location>
        <begin position="828"/>
        <end position="855"/>
    </location>
</feature>
<comment type="caution">
    <text evidence="7">The sequence shown here is derived from an EMBL/GenBank/DDBJ whole genome shotgun (WGS) entry which is preliminary data.</text>
</comment>
<evidence type="ECO:0000256" key="4">
    <source>
        <dbReference type="SAM" id="Coils"/>
    </source>
</evidence>
<feature type="domain" description="Rad50/SbcC-type AAA" evidence="6">
    <location>
        <begin position="6"/>
        <end position="227"/>
    </location>
</feature>
<dbReference type="PANTHER" id="PTHR32114">
    <property type="entry name" value="ABC TRANSPORTER ABCH.3"/>
    <property type="match status" value="1"/>
</dbReference>
<feature type="region of interest" description="Disordered" evidence="5">
    <location>
        <begin position="357"/>
        <end position="382"/>
    </location>
</feature>
<dbReference type="InterPro" id="IPR027417">
    <property type="entry name" value="P-loop_NTPase"/>
</dbReference>
<keyword evidence="4" id="KW-0175">Coiled coil</keyword>
<evidence type="ECO:0000256" key="3">
    <source>
        <dbReference type="ARBA" id="ARBA00013368"/>
    </source>
</evidence>
<feature type="region of interest" description="Disordered" evidence="5">
    <location>
        <begin position="273"/>
        <end position="308"/>
    </location>
</feature>
<dbReference type="PANTHER" id="PTHR32114:SF2">
    <property type="entry name" value="ABC TRANSPORTER ABCH.3"/>
    <property type="match status" value="1"/>
</dbReference>
<sequence length="1074" mass="114433">MKLHHLHLRGIGPFGGDVDIDFTALGASGMFLLEGPTGSGKSTILDAIVFALYGNVAGSSASGERIRSQFASPTTASVIDLAFETGSGIYRVRREPEYARAKKRGSGTTKQQAKALLWRIGSPELLPVVIAEMAEGASGATNEGTAAAGAAEPIATRLDEVGREIQQAVGLTREQFTQTVLLPQNEFARFLRAGSGERQQVLQRVFGTEVFQDVEKQLEEMRKQARREVEAARGTLNRSLARLVEARVIEGEDLATLEGHADALRLEDLDEAAGQHHASAAEASERAAQDREAATASEAAAQAQAEEATATLRRIDRRRELDTLRARLDAGSREIGAARRQLARDEAARPVADLLRRRDEAATRSHSLENALTERTTETRRDHPEIADLLGTEDAPGALAAASDEATGAAGSLEDLLTLEGALGARSEELASRERRITEAAQALARLDEQIDTRPGAKQELTASRDDARTRAAALADARLAERAAEQRLQAARKVEAQQSALETARTTETQTLTAAQLAAETESDLRRRRFAGIAAELAHDLPAGDPCPVCGSTDHPHRATATKDAVDAEQVEAAEKDRKTAESAHSDAAQKRALHESELQTLREQAGDLEVPAATTAVEEARTATRSAAEAQDEVQRLEQAIARHDEDTAALTERRAADALALERERTTAKEASAALDTDRARVAEARGESASIAERRQHHVTRARAATALREALRSATDQAARASELAEETEQARRRADAQLRESTAHGQDGSVTGAVGGDSVAVGTAADAAGPDGDLEGLATDVAVRESVLPDERRRALSRTLEQRAIEESRLADGLAEEGIADAEESDEARESAEAAARAAREQLTAAQQSAREAATLAARASAVAERVGQARTALQGAMREVRGVSERAGVVVRVADLATANSADGRRVPLSTYVLMRRFEDVVAAANARLARFSGTDLELLRDSGARGARKTGLDLLVLDRRTDQARVPETLSGGETFFVSLALALGLADIVTGEAGGVRMETLFIDEGFGSLDPETLEAVVSEIGHLAQHGRTIGIVSHVGDLKSQVSEQIHVRRGSDGRSHATVTA</sequence>
<dbReference type="Pfam" id="PF13476">
    <property type="entry name" value="AAA_23"/>
    <property type="match status" value="1"/>
</dbReference>